<evidence type="ECO:0008006" key="3">
    <source>
        <dbReference type="Google" id="ProtNLM"/>
    </source>
</evidence>
<dbReference type="Proteomes" id="UP001165289">
    <property type="component" value="Unassembled WGS sequence"/>
</dbReference>
<accession>A0AAV7JV99</accession>
<proteinExistence type="predicted"/>
<keyword evidence="2" id="KW-1185">Reference proteome</keyword>
<name>A0AAV7JV99_9METZ</name>
<evidence type="ECO:0000313" key="2">
    <source>
        <dbReference type="Proteomes" id="UP001165289"/>
    </source>
</evidence>
<protein>
    <recommendedName>
        <fullName evidence="3">HAT C-terminal dimerisation domain-containing protein</fullName>
    </recommendedName>
</protein>
<dbReference type="AlphaFoldDB" id="A0AAV7JV99"/>
<dbReference type="EMBL" id="JAKMXF010000296">
    <property type="protein sequence ID" value="KAI6652948.1"/>
    <property type="molecule type" value="Genomic_DNA"/>
</dbReference>
<evidence type="ECO:0000313" key="1">
    <source>
        <dbReference type="EMBL" id="KAI6652948.1"/>
    </source>
</evidence>
<reference evidence="1 2" key="1">
    <citation type="journal article" date="2023" name="BMC Biol.">
        <title>The compact genome of the sponge Oopsacas minuta (Hexactinellida) is lacking key metazoan core genes.</title>
        <authorList>
            <person name="Santini S."/>
            <person name="Schenkelaars Q."/>
            <person name="Jourda C."/>
            <person name="Duchesne M."/>
            <person name="Belahbib H."/>
            <person name="Rocher C."/>
            <person name="Selva M."/>
            <person name="Riesgo A."/>
            <person name="Vervoort M."/>
            <person name="Leys S.P."/>
            <person name="Kodjabachian L."/>
            <person name="Le Bivic A."/>
            <person name="Borchiellini C."/>
            <person name="Claverie J.M."/>
            <person name="Renard E."/>
        </authorList>
    </citation>
    <scope>NUCLEOTIDE SEQUENCE [LARGE SCALE GENOMIC DNA]</scope>
    <source>
        <strain evidence="1">SPO-2</strain>
    </source>
</reference>
<comment type="caution">
    <text evidence="1">The sequence shown here is derived from an EMBL/GenBank/DDBJ whole genome shotgun (WGS) entry which is preliminary data.</text>
</comment>
<sequence length="180" mass="20920">MEQFIVKLDDEREKGKLSACVQRTRPILDVLNITQEDTTTWPTMMCKFEELLETLQETGFDETGDIDFEMTGKWLQLMKVRSDFDMLYAAREFGAGLEGNTIQHYPKLKVFEEQILNKIAVSEASVERLFSRHKQIHTPLRASLGNDIVTDCLLIRISRQYIEAETTDNTDMILPLYEDY</sequence>
<gene>
    <name evidence="1" type="ORF">LOD99_4025</name>
</gene>
<organism evidence="1 2">
    <name type="scientific">Oopsacas minuta</name>
    <dbReference type="NCBI Taxonomy" id="111878"/>
    <lineage>
        <taxon>Eukaryota</taxon>
        <taxon>Metazoa</taxon>
        <taxon>Porifera</taxon>
        <taxon>Hexactinellida</taxon>
        <taxon>Hexasterophora</taxon>
        <taxon>Lyssacinosida</taxon>
        <taxon>Leucopsacidae</taxon>
        <taxon>Oopsacas</taxon>
    </lineage>
</organism>